<accession>A0A8H5WP69</accession>
<gene>
    <name evidence="1" type="ORF">FDENT_12694</name>
</gene>
<protein>
    <submittedName>
        <fullName evidence="1">Uncharacterized protein</fullName>
    </submittedName>
</protein>
<sequence>MAPMASFTWRTLLRNVFGSVQENILDFKERAWKNQEFIAHCRPEVLEIIRKPFMEAKAEPTSWILQDDTALEERTETAYEIWVSSTANERTIQ</sequence>
<proteinExistence type="predicted"/>
<evidence type="ECO:0000313" key="1">
    <source>
        <dbReference type="EMBL" id="KAF5665044.1"/>
    </source>
</evidence>
<name>A0A8H5WP69_9HYPO</name>
<reference evidence="1 2" key="1">
    <citation type="submission" date="2020-05" db="EMBL/GenBank/DDBJ databases">
        <title>Identification and distribution of gene clusters putatively required for synthesis of sphingolipid metabolism inhibitors in phylogenetically diverse species of the filamentous fungus Fusarium.</title>
        <authorList>
            <person name="Kim H.-S."/>
            <person name="Busman M."/>
            <person name="Brown D.W."/>
            <person name="Divon H."/>
            <person name="Uhlig S."/>
            <person name="Proctor R.H."/>
        </authorList>
    </citation>
    <scope>NUCLEOTIDE SEQUENCE [LARGE SCALE GENOMIC DNA]</scope>
    <source>
        <strain evidence="1 2">NRRL 25311</strain>
    </source>
</reference>
<dbReference type="AlphaFoldDB" id="A0A8H5WP69"/>
<dbReference type="EMBL" id="JAAOAK010000454">
    <property type="protein sequence ID" value="KAF5665044.1"/>
    <property type="molecule type" value="Genomic_DNA"/>
</dbReference>
<keyword evidence="2" id="KW-1185">Reference proteome</keyword>
<organism evidence="1 2">
    <name type="scientific">Fusarium denticulatum</name>
    <dbReference type="NCBI Taxonomy" id="48507"/>
    <lineage>
        <taxon>Eukaryota</taxon>
        <taxon>Fungi</taxon>
        <taxon>Dikarya</taxon>
        <taxon>Ascomycota</taxon>
        <taxon>Pezizomycotina</taxon>
        <taxon>Sordariomycetes</taxon>
        <taxon>Hypocreomycetidae</taxon>
        <taxon>Hypocreales</taxon>
        <taxon>Nectriaceae</taxon>
        <taxon>Fusarium</taxon>
        <taxon>Fusarium fujikuroi species complex</taxon>
    </lineage>
</organism>
<evidence type="ECO:0000313" key="2">
    <source>
        <dbReference type="Proteomes" id="UP000562682"/>
    </source>
</evidence>
<comment type="caution">
    <text evidence="1">The sequence shown here is derived from an EMBL/GenBank/DDBJ whole genome shotgun (WGS) entry which is preliminary data.</text>
</comment>
<dbReference type="Proteomes" id="UP000562682">
    <property type="component" value="Unassembled WGS sequence"/>
</dbReference>